<comment type="caution">
    <text evidence="2">The sequence shown here is derived from an EMBL/GenBank/DDBJ whole genome shotgun (WGS) entry which is preliminary data.</text>
</comment>
<evidence type="ECO:0000313" key="2">
    <source>
        <dbReference type="EMBL" id="RMB92749.1"/>
    </source>
</evidence>
<feature type="compositionally biased region" description="Basic and acidic residues" evidence="1">
    <location>
        <begin position="48"/>
        <end position="102"/>
    </location>
</feature>
<gene>
    <name evidence="2" type="ORF">DUI87_30799</name>
</gene>
<feature type="region of interest" description="Disordered" evidence="1">
    <location>
        <begin position="48"/>
        <end position="115"/>
    </location>
</feature>
<dbReference type="EMBL" id="QRBI01000218">
    <property type="protein sequence ID" value="RMB92749.1"/>
    <property type="molecule type" value="Genomic_DNA"/>
</dbReference>
<protein>
    <submittedName>
        <fullName evidence="2">Uncharacterized protein</fullName>
    </submittedName>
</protein>
<keyword evidence="3" id="KW-1185">Reference proteome</keyword>
<sequence>MSWCWGVFGKMADEIGFCQMQGLKALGSNPFQSEEIEQKILWPYSEMRERRGEERRGEERRGEERRGERGEERRGERGEERRGEERRRGEEERRGEREEERMSWAGAHMCLNRKL</sequence>
<dbReference type="Proteomes" id="UP000269221">
    <property type="component" value="Unassembled WGS sequence"/>
</dbReference>
<dbReference type="AlphaFoldDB" id="A0A3M0J1S2"/>
<reference evidence="2 3" key="1">
    <citation type="submission" date="2018-07" db="EMBL/GenBank/DDBJ databases">
        <title>A high quality draft genome assembly of the barn swallow (H. rustica rustica).</title>
        <authorList>
            <person name="Formenti G."/>
            <person name="Chiara M."/>
            <person name="Poveda L."/>
            <person name="Francoijs K.-J."/>
            <person name="Bonisoli-Alquati A."/>
            <person name="Canova L."/>
            <person name="Gianfranceschi L."/>
            <person name="Horner D.S."/>
            <person name="Saino N."/>
        </authorList>
    </citation>
    <scope>NUCLEOTIDE SEQUENCE [LARGE SCALE GENOMIC DNA]</scope>
    <source>
        <strain evidence="2">Chelidonia</strain>
        <tissue evidence="2">Blood</tissue>
    </source>
</reference>
<evidence type="ECO:0000313" key="3">
    <source>
        <dbReference type="Proteomes" id="UP000269221"/>
    </source>
</evidence>
<evidence type="ECO:0000256" key="1">
    <source>
        <dbReference type="SAM" id="MobiDB-lite"/>
    </source>
</evidence>
<name>A0A3M0J1S2_HIRRU</name>
<organism evidence="2 3">
    <name type="scientific">Hirundo rustica rustica</name>
    <dbReference type="NCBI Taxonomy" id="333673"/>
    <lineage>
        <taxon>Eukaryota</taxon>
        <taxon>Metazoa</taxon>
        <taxon>Chordata</taxon>
        <taxon>Craniata</taxon>
        <taxon>Vertebrata</taxon>
        <taxon>Euteleostomi</taxon>
        <taxon>Archelosauria</taxon>
        <taxon>Archosauria</taxon>
        <taxon>Dinosauria</taxon>
        <taxon>Saurischia</taxon>
        <taxon>Theropoda</taxon>
        <taxon>Coelurosauria</taxon>
        <taxon>Aves</taxon>
        <taxon>Neognathae</taxon>
        <taxon>Neoaves</taxon>
        <taxon>Telluraves</taxon>
        <taxon>Australaves</taxon>
        <taxon>Passeriformes</taxon>
        <taxon>Sylvioidea</taxon>
        <taxon>Hirundinidae</taxon>
        <taxon>Hirundo</taxon>
    </lineage>
</organism>
<proteinExistence type="predicted"/>
<accession>A0A3M0J1S2</accession>